<organism evidence="6 7">
    <name type="scientific">Kingdonia uniflora</name>
    <dbReference type="NCBI Taxonomy" id="39325"/>
    <lineage>
        <taxon>Eukaryota</taxon>
        <taxon>Viridiplantae</taxon>
        <taxon>Streptophyta</taxon>
        <taxon>Embryophyta</taxon>
        <taxon>Tracheophyta</taxon>
        <taxon>Spermatophyta</taxon>
        <taxon>Magnoliopsida</taxon>
        <taxon>Ranunculales</taxon>
        <taxon>Circaeasteraceae</taxon>
        <taxon>Kingdonia</taxon>
    </lineage>
</organism>
<evidence type="ECO:0000256" key="3">
    <source>
        <dbReference type="ARBA" id="ARBA00022801"/>
    </source>
</evidence>
<evidence type="ECO:0000313" key="7">
    <source>
        <dbReference type="Proteomes" id="UP000541444"/>
    </source>
</evidence>
<evidence type="ECO:0000313" key="6">
    <source>
        <dbReference type="EMBL" id="KAF6177067.1"/>
    </source>
</evidence>
<accession>A0A7J7PC99</accession>
<feature type="compositionally biased region" description="Acidic residues" evidence="5">
    <location>
        <begin position="1"/>
        <end position="10"/>
    </location>
</feature>
<keyword evidence="4" id="KW-0460">Magnesium</keyword>
<keyword evidence="3" id="KW-0378">Hydrolase</keyword>
<evidence type="ECO:0008006" key="8">
    <source>
        <dbReference type="Google" id="ProtNLM"/>
    </source>
</evidence>
<dbReference type="SUPFAM" id="SSF56784">
    <property type="entry name" value="HAD-like"/>
    <property type="match status" value="1"/>
</dbReference>
<dbReference type="OrthoDB" id="10252832at2759"/>
<comment type="similarity">
    <text evidence="1">Belongs to the 5'(3')-deoxyribonucleotidase family.</text>
</comment>
<evidence type="ECO:0000256" key="2">
    <source>
        <dbReference type="ARBA" id="ARBA00022723"/>
    </source>
</evidence>
<name>A0A7J7PC99_9MAGN</name>
<dbReference type="Pfam" id="PF05761">
    <property type="entry name" value="5_nucleotid"/>
    <property type="match status" value="1"/>
</dbReference>
<dbReference type="InterPro" id="IPR008380">
    <property type="entry name" value="HAD-SF_hydro_IG_5-nucl"/>
</dbReference>
<dbReference type="Gene3D" id="3.40.50.1000">
    <property type="entry name" value="HAD superfamily/HAD-like"/>
    <property type="match status" value="1"/>
</dbReference>
<evidence type="ECO:0000256" key="5">
    <source>
        <dbReference type="SAM" id="MobiDB-lite"/>
    </source>
</evidence>
<keyword evidence="2" id="KW-0479">Metal-binding</keyword>
<reference evidence="6 7" key="1">
    <citation type="journal article" date="2020" name="IScience">
        <title>Genome Sequencing of the Endangered Kingdonia uniflora (Circaeasteraceae, Ranunculales) Reveals Potential Mechanisms of Evolutionary Specialization.</title>
        <authorList>
            <person name="Sun Y."/>
            <person name="Deng T."/>
            <person name="Zhang A."/>
            <person name="Moore M.J."/>
            <person name="Landis J.B."/>
            <person name="Lin N."/>
            <person name="Zhang H."/>
            <person name="Zhang X."/>
            <person name="Huang J."/>
            <person name="Zhang X."/>
            <person name="Sun H."/>
            <person name="Wang H."/>
        </authorList>
    </citation>
    <scope>NUCLEOTIDE SEQUENCE [LARGE SCALE GENOMIC DNA]</scope>
    <source>
        <strain evidence="6">TB1705</strain>
        <tissue evidence="6">Leaf</tissue>
    </source>
</reference>
<keyword evidence="7" id="KW-1185">Reference proteome</keyword>
<dbReference type="PANTHER" id="PTHR12103">
    <property type="entry name" value="5'-NUCLEOTIDASE DOMAIN-CONTAINING"/>
    <property type="match status" value="1"/>
</dbReference>
<evidence type="ECO:0000256" key="4">
    <source>
        <dbReference type="ARBA" id="ARBA00022842"/>
    </source>
</evidence>
<dbReference type="AlphaFoldDB" id="A0A7J7PC99"/>
<sequence>MNEVQTDELTPESQKLSSDDVWSSPGWSCKIDMRKQVFCSRSLNMKNIVVVGFDMDYTLAQYMPKTFDFLAYDGTIEKLANDQGHLSELLKWTFEWEYMVNDWFLIRRETTF</sequence>
<dbReference type="GO" id="GO:0008253">
    <property type="term" value="F:5'-nucleotidase activity"/>
    <property type="evidence" value="ECO:0007669"/>
    <property type="project" value="TreeGrafter"/>
</dbReference>
<protein>
    <recommendedName>
        <fullName evidence="8">5'-nucleotidase</fullName>
    </recommendedName>
</protein>
<comment type="caution">
    <text evidence="6">The sequence shown here is derived from an EMBL/GenBank/DDBJ whole genome shotgun (WGS) entry which is preliminary data.</text>
</comment>
<dbReference type="InterPro" id="IPR023214">
    <property type="entry name" value="HAD_sf"/>
</dbReference>
<dbReference type="InterPro" id="IPR036412">
    <property type="entry name" value="HAD-like_sf"/>
</dbReference>
<feature type="region of interest" description="Disordered" evidence="5">
    <location>
        <begin position="1"/>
        <end position="23"/>
    </location>
</feature>
<evidence type="ECO:0000256" key="1">
    <source>
        <dbReference type="ARBA" id="ARBA00009589"/>
    </source>
</evidence>
<dbReference type="EMBL" id="JACGCM010000004">
    <property type="protein sequence ID" value="KAF6177067.1"/>
    <property type="molecule type" value="Genomic_DNA"/>
</dbReference>
<dbReference type="Proteomes" id="UP000541444">
    <property type="component" value="Unassembled WGS sequence"/>
</dbReference>
<proteinExistence type="inferred from homology"/>
<dbReference type="PANTHER" id="PTHR12103:SF15">
    <property type="entry name" value="CYTOSOLIC PURINE 5'-NUCLEOTIDASE"/>
    <property type="match status" value="1"/>
</dbReference>
<gene>
    <name evidence="6" type="ORF">GIB67_015942</name>
</gene>
<dbReference type="GO" id="GO:0046872">
    <property type="term" value="F:metal ion binding"/>
    <property type="evidence" value="ECO:0007669"/>
    <property type="project" value="UniProtKB-KW"/>
</dbReference>